<gene>
    <name evidence="3" type="ORF">AWC38_SpisGene5344</name>
</gene>
<feature type="transmembrane region" description="Helical" evidence="1">
    <location>
        <begin position="63"/>
        <end position="82"/>
    </location>
</feature>
<organism evidence="3 4">
    <name type="scientific">Stylophora pistillata</name>
    <name type="common">Smooth cauliflower coral</name>
    <dbReference type="NCBI Taxonomy" id="50429"/>
    <lineage>
        <taxon>Eukaryota</taxon>
        <taxon>Metazoa</taxon>
        <taxon>Cnidaria</taxon>
        <taxon>Anthozoa</taxon>
        <taxon>Hexacorallia</taxon>
        <taxon>Scleractinia</taxon>
        <taxon>Astrocoeniina</taxon>
        <taxon>Pocilloporidae</taxon>
        <taxon>Stylophora</taxon>
    </lineage>
</organism>
<name>A0A2B4SGM3_STYPI</name>
<evidence type="ECO:0000313" key="3">
    <source>
        <dbReference type="EMBL" id="PFX29844.1"/>
    </source>
</evidence>
<accession>A0A2B4SGM3</accession>
<proteinExistence type="predicted"/>
<sequence>MTSTNARITRMIAAFIHSVITLSAPTSALVDGDSQGTDFYVMTLMNVAMDLTSVIGMQNVKTLWALINVCVVLGFPAMVMCVKMLTNAAMEVIFAALTPGVQTSQDRTTAYATKGIVEMDNHAMISTSARKGQLNAVPKQVVRTPLVLSAKE</sequence>
<dbReference type="EMBL" id="LSMT01000059">
    <property type="protein sequence ID" value="PFX29844.1"/>
    <property type="molecule type" value="Genomic_DNA"/>
</dbReference>
<keyword evidence="1" id="KW-1133">Transmembrane helix</keyword>
<keyword evidence="4" id="KW-1185">Reference proteome</keyword>
<evidence type="ECO:0000256" key="2">
    <source>
        <dbReference type="SAM" id="SignalP"/>
    </source>
</evidence>
<comment type="caution">
    <text evidence="3">The sequence shown here is derived from an EMBL/GenBank/DDBJ whole genome shotgun (WGS) entry which is preliminary data.</text>
</comment>
<keyword evidence="1" id="KW-0812">Transmembrane</keyword>
<protein>
    <submittedName>
        <fullName evidence="3">Uncharacterized protein</fullName>
    </submittedName>
</protein>
<evidence type="ECO:0000256" key="1">
    <source>
        <dbReference type="SAM" id="Phobius"/>
    </source>
</evidence>
<feature type="chain" id="PRO_5013219517" evidence="2">
    <location>
        <begin position="29"/>
        <end position="152"/>
    </location>
</feature>
<feature type="signal peptide" evidence="2">
    <location>
        <begin position="1"/>
        <end position="28"/>
    </location>
</feature>
<keyword evidence="2" id="KW-0732">Signal</keyword>
<reference evidence="4" key="1">
    <citation type="journal article" date="2017" name="bioRxiv">
        <title>Comparative analysis of the genomes of Stylophora pistillata and Acropora digitifera provides evidence for extensive differences between species of corals.</title>
        <authorList>
            <person name="Voolstra C.R."/>
            <person name="Li Y."/>
            <person name="Liew Y.J."/>
            <person name="Baumgarten S."/>
            <person name="Zoccola D."/>
            <person name="Flot J.-F."/>
            <person name="Tambutte S."/>
            <person name="Allemand D."/>
            <person name="Aranda M."/>
        </authorList>
    </citation>
    <scope>NUCLEOTIDE SEQUENCE [LARGE SCALE GENOMIC DNA]</scope>
</reference>
<dbReference type="AlphaFoldDB" id="A0A2B4SGM3"/>
<dbReference type="Proteomes" id="UP000225706">
    <property type="component" value="Unassembled WGS sequence"/>
</dbReference>
<keyword evidence="1" id="KW-0472">Membrane</keyword>
<evidence type="ECO:0000313" key="4">
    <source>
        <dbReference type="Proteomes" id="UP000225706"/>
    </source>
</evidence>